<feature type="region of interest" description="Disordered" evidence="1">
    <location>
        <begin position="395"/>
        <end position="743"/>
    </location>
</feature>
<gene>
    <name evidence="3" type="ORF">C8A04DRAFT_28112</name>
</gene>
<feature type="region of interest" description="Disordered" evidence="1">
    <location>
        <begin position="356"/>
        <end position="381"/>
    </location>
</feature>
<dbReference type="Proteomes" id="UP001302676">
    <property type="component" value="Unassembled WGS sequence"/>
</dbReference>
<keyword evidence="2" id="KW-0812">Transmembrane</keyword>
<feature type="compositionally biased region" description="Low complexity" evidence="1">
    <location>
        <begin position="367"/>
        <end position="381"/>
    </location>
</feature>
<protein>
    <submittedName>
        <fullName evidence="3">Uncharacterized protein</fullName>
    </submittedName>
</protein>
<feature type="compositionally biased region" description="Low complexity" evidence="1">
    <location>
        <begin position="252"/>
        <end position="261"/>
    </location>
</feature>
<feature type="compositionally biased region" description="Low complexity" evidence="1">
    <location>
        <begin position="640"/>
        <end position="659"/>
    </location>
</feature>
<dbReference type="GeneID" id="87817141"/>
<evidence type="ECO:0000256" key="1">
    <source>
        <dbReference type="SAM" id="MobiDB-lite"/>
    </source>
</evidence>
<feature type="region of interest" description="Disordered" evidence="1">
    <location>
        <begin position="934"/>
        <end position="963"/>
    </location>
</feature>
<feature type="transmembrane region" description="Helical" evidence="2">
    <location>
        <begin position="860"/>
        <end position="881"/>
    </location>
</feature>
<feature type="compositionally biased region" description="Low complexity" evidence="1">
    <location>
        <begin position="440"/>
        <end position="457"/>
    </location>
</feature>
<keyword evidence="2" id="KW-0472">Membrane</keyword>
<feature type="compositionally biased region" description="Polar residues" evidence="1">
    <location>
        <begin position="562"/>
        <end position="572"/>
    </location>
</feature>
<proteinExistence type="predicted"/>
<comment type="caution">
    <text evidence="3">The sequence shown here is derived from an EMBL/GenBank/DDBJ whole genome shotgun (WGS) entry which is preliminary data.</text>
</comment>
<name>A0AAN6V527_9PEZI</name>
<feature type="compositionally biased region" description="Low complexity" evidence="1">
    <location>
        <begin position="687"/>
        <end position="706"/>
    </location>
</feature>
<sequence length="989" mass="102027">MSSSGVPNPLGGLPSRVAPAKKQTVDSSWPLAKDTAAASASASTSTATGKKKQQRGQDTDVPPPLNTASTSKKAAQTAAAASSSEVPPPPPARGLPSEKKKKTTTAASRFPIIEDEIPIMMDLPSTTKKPAKPQQLPPLSMKDLPSSASLPRSAVAPTKEVPPTTFPDPSMPKPLRLGGQKTDKSAVGGAAGGAQKLSDLPEQPGPAPSGSLPTPSSRSAGKKKVTIADVPDQDLPQTQPLRLANATFKPPGNGAATAAAGQTDLKLDTKLEGKVGRKAVGTAAGGATLDTPVKSSTRGGKAGKAAAGVVDPVDPFNPAPLDTKTAGGKAGKARGLAGAVDPVDPFNPAPLDTKMAGAKATLDTPVKSSTKGGKAKAANTSANVVEPFDPFQQALLDSKTAGGKSALDTQPKSSTKGNKTKVTTGSVGYVDPFNLASLDPKAAGGKPGKAGKAAAGAVDPVDPFNPAPLDTKTPGAKATKANPFRLDPMSATSQATSAQAIPSGSGTGSGPFTRKPLGSPPRTAMQKTPPLGGFPAFPAGTQSKAGQAGAKGSKNPFRPLQGDSQQPQQMGNVATYDDPFGQAAADAYTQQQQDQLQGKPLGQTGAQSVYRPSAVSPPPPAARGTQRTAAGKPGFGHAPSSSLDSNDSMGSSATATSSSRPLNGAAATQRGNTAGTYGNPVGGGGYNQAQAVPSQQQQQQPYRQQQTSTFNQPSTKQPPPPARTRTDEKPYYPNNEPPSEGQTPYMNMLLSLDRIPRLHNILVSFFVWILLAGFIILPGSFTSTKRKEDNATVQIPIGGTGSSSTSTGGNKAATGGGKLSLTPANTAALVIGFLCLLAGTFGSAWLGLRWRRNYVWLLNKLYMPLTLTCIAGLIATITAVYTQQAGEWGPQAVTTAVVEAVELAISLGLFFIYNYWLLKRVRGEHVDSYDDGDMKGMSKKEMRAEKKRRRKEKKAARKAAKGKGRWGSGFFARLRGVRRKKPYAAGSIV</sequence>
<feature type="compositionally biased region" description="Low complexity" evidence="1">
    <location>
        <begin position="490"/>
        <end position="504"/>
    </location>
</feature>
<feature type="compositionally biased region" description="Low complexity" evidence="1">
    <location>
        <begin position="35"/>
        <end position="48"/>
    </location>
</feature>
<feature type="region of interest" description="Disordered" evidence="1">
    <location>
        <begin position="1"/>
        <end position="261"/>
    </location>
</feature>
<feature type="compositionally biased region" description="Low complexity" evidence="1">
    <location>
        <begin position="529"/>
        <end position="540"/>
    </location>
</feature>
<reference evidence="3" key="1">
    <citation type="journal article" date="2023" name="Mol. Phylogenet. Evol.">
        <title>Genome-scale phylogeny and comparative genomics of the fungal order Sordariales.</title>
        <authorList>
            <person name="Hensen N."/>
            <person name="Bonometti L."/>
            <person name="Westerberg I."/>
            <person name="Brannstrom I.O."/>
            <person name="Guillou S."/>
            <person name="Cros-Aarteil S."/>
            <person name="Calhoun S."/>
            <person name="Haridas S."/>
            <person name="Kuo A."/>
            <person name="Mondo S."/>
            <person name="Pangilinan J."/>
            <person name="Riley R."/>
            <person name="LaButti K."/>
            <person name="Andreopoulos B."/>
            <person name="Lipzen A."/>
            <person name="Chen C."/>
            <person name="Yan M."/>
            <person name="Daum C."/>
            <person name="Ng V."/>
            <person name="Clum A."/>
            <person name="Steindorff A."/>
            <person name="Ohm R.A."/>
            <person name="Martin F."/>
            <person name="Silar P."/>
            <person name="Natvig D.O."/>
            <person name="Lalanne C."/>
            <person name="Gautier V."/>
            <person name="Ament-Velasquez S.L."/>
            <person name="Kruys A."/>
            <person name="Hutchinson M.I."/>
            <person name="Powell A.J."/>
            <person name="Barry K."/>
            <person name="Miller A.N."/>
            <person name="Grigoriev I.V."/>
            <person name="Debuchy R."/>
            <person name="Gladieux P."/>
            <person name="Hiltunen Thoren M."/>
            <person name="Johannesson H."/>
        </authorList>
    </citation>
    <scope>NUCLEOTIDE SEQUENCE</scope>
    <source>
        <strain evidence="3">CBS 141.50</strain>
    </source>
</reference>
<accession>A0AAN6V527</accession>
<evidence type="ECO:0000313" key="3">
    <source>
        <dbReference type="EMBL" id="KAK4144210.1"/>
    </source>
</evidence>
<feature type="compositionally biased region" description="Basic and acidic residues" evidence="1">
    <location>
        <begin position="934"/>
        <end position="944"/>
    </location>
</feature>
<feature type="compositionally biased region" description="Low complexity" evidence="1">
    <location>
        <begin position="67"/>
        <end position="85"/>
    </location>
</feature>
<keyword evidence="2" id="KW-1133">Transmembrane helix</keyword>
<evidence type="ECO:0000313" key="4">
    <source>
        <dbReference type="Proteomes" id="UP001302676"/>
    </source>
</evidence>
<evidence type="ECO:0000256" key="2">
    <source>
        <dbReference type="SAM" id="Phobius"/>
    </source>
</evidence>
<dbReference type="EMBL" id="MU853579">
    <property type="protein sequence ID" value="KAK4144210.1"/>
    <property type="molecule type" value="Genomic_DNA"/>
</dbReference>
<reference evidence="3" key="2">
    <citation type="submission" date="2023-05" db="EMBL/GenBank/DDBJ databases">
        <authorList>
            <consortium name="Lawrence Berkeley National Laboratory"/>
            <person name="Steindorff A."/>
            <person name="Hensen N."/>
            <person name="Bonometti L."/>
            <person name="Westerberg I."/>
            <person name="Brannstrom I.O."/>
            <person name="Guillou S."/>
            <person name="Cros-Aarteil S."/>
            <person name="Calhoun S."/>
            <person name="Haridas S."/>
            <person name="Kuo A."/>
            <person name="Mondo S."/>
            <person name="Pangilinan J."/>
            <person name="Riley R."/>
            <person name="Labutti K."/>
            <person name="Andreopoulos B."/>
            <person name="Lipzen A."/>
            <person name="Chen C."/>
            <person name="Yanf M."/>
            <person name="Daum C."/>
            <person name="Ng V."/>
            <person name="Clum A."/>
            <person name="Ohm R."/>
            <person name="Martin F."/>
            <person name="Silar P."/>
            <person name="Natvig D."/>
            <person name="Lalanne C."/>
            <person name="Gautier V."/>
            <person name="Ament-Velasquez S.L."/>
            <person name="Kruys A."/>
            <person name="Hutchinson M.I."/>
            <person name="Powell A.J."/>
            <person name="Barry K."/>
            <person name="Miller A.N."/>
            <person name="Grigoriev I.V."/>
            <person name="Debuchy R."/>
            <person name="Gladieux P."/>
            <person name="Thoren M.H."/>
            <person name="Johannesson H."/>
        </authorList>
    </citation>
    <scope>NUCLEOTIDE SEQUENCE</scope>
    <source>
        <strain evidence="3">CBS 141.50</strain>
    </source>
</reference>
<dbReference type="RefSeq" id="XP_062637581.1">
    <property type="nucleotide sequence ID" value="XM_062780528.1"/>
</dbReference>
<feature type="compositionally biased region" description="Low complexity" evidence="1">
    <location>
        <begin position="802"/>
        <end position="813"/>
    </location>
</feature>
<dbReference type="AlphaFoldDB" id="A0AAN6V527"/>
<feature type="compositionally biased region" description="Basic residues" evidence="1">
    <location>
        <begin position="945"/>
        <end position="963"/>
    </location>
</feature>
<feature type="compositionally biased region" description="Polar residues" evidence="1">
    <location>
        <begin position="407"/>
        <end position="426"/>
    </location>
</feature>
<feature type="transmembrane region" description="Helical" evidence="2">
    <location>
        <begin position="893"/>
        <end position="916"/>
    </location>
</feature>
<keyword evidence="4" id="KW-1185">Reference proteome</keyword>
<feature type="transmembrane region" description="Helical" evidence="2">
    <location>
        <begin position="827"/>
        <end position="848"/>
    </location>
</feature>
<feature type="compositionally biased region" description="Low complexity" evidence="1">
    <location>
        <begin position="582"/>
        <end position="597"/>
    </location>
</feature>
<feature type="region of interest" description="Disordered" evidence="1">
    <location>
        <begin position="285"/>
        <end position="338"/>
    </location>
</feature>
<feature type="region of interest" description="Disordered" evidence="1">
    <location>
        <begin position="792"/>
        <end position="814"/>
    </location>
</feature>
<organism evidence="3 4">
    <name type="scientific">Dichotomopilus funicola</name>
    <dbReference type="NCBI Taxonomy" id="1934379"/>
    <lineage>
        <taxon>Eukaryota</taxon>
        <taxon>Fungi</taxon>
        <taxon>Dikarya</taxon>
        <taxon>Ascomycota</taxon>
        <taxon>Pezizomycotina</taxon>
        <taxon>Sordariomycetes</taxon>
        <taxon>Sordariomycetidae</taxon>
        <taxon>Sordariales</taxon>
        <taxon>Chaetomiaceae</taxon>
        <taxon>Dichotomopilus</taxon>
    </lineage>
</organism>